<proteinExistence type="predicted"/>
<keyword evidence="2" id="KW-1185">Reference proteome</keyword>
<name>A0ACC3BXT2_PYRYE</name>
<comment type="caution">
    <text evidence="1">The sequence shown here is derived from an EMBL/GenBank/DDBJ whole genome shotgun (WGS) entry which is preliminary data.</text>
</comment>
<organism evidence="1 2">
    <name type="scientific">Pyropia yezoensis</name>
    <name type="common">Susabi-nori</name>
    <name type="synonym">Porphyra yezoensis</name>
    <dbReference type="NCBI Taxonomy" id="2788"/>
    <lineage>
        <taxon>Eukaryota</taxon>
        <taxon>Rhodophyta</taxon>
        <taxon>Bangiophyceae</taxon>
        <taxon>Bangiales</taxon>
        <taxon>Bangiaceae</taxon>
        <taxon>Pyropia</taxon>
    </lineage>
</organism>
<dbReference type="Proteomes" id="UP000798662">
    <property type="component" value="Chromosome 1"/>
</dbReference>
<evidence type="ECO:0000313" key="2">
    <source>
        <dbReference type="Proteomes" id="UP000798662"/>
    </source>
</evidence>
<gene>
    <name evidence="1" type="ORF">I4F81_005079</name>
</gene>
<accession>A0ACC3BXT2</accession>
<evidence type="ECO:0000313" key="1">
    <source>
        <dbReference type="EMBL" id="KAK1862511.1"/>
    </source>
</evidence>
<reference evidence="1" key="1">
    <citation type="submission" date="2019-11" db="EMBL/GenBank/DDBJ databases">
        <title>Nori genome reveals adaptations in red seaweeds to the harsh intertidal environment.</title>
        <authorList>
            <person name="Wang D."/>
            <person name="Mao Y."/>
        </authorList>
    </citation>
    <scope>NUCLEOTIDE SEQUENCE</scope>
    <source>
        <tissue evidence="1">Gametophyte</tissue>
    </source>
</reference>
<dbReference type="EMBL" id="CM020618">
    <property type="protein sequence ID" value="KAK1862511.1"/>
    <property type="molecule type" value="Genomic_DNA"/>
</dbReference>
<sequence>MADPRDSLCALALAESRVVLAALRRNGRFTAASSDHPLVSQIKSVKEAVRAALAARCQSSWDAGAAAAAAGAAAGAAAAADGTRTLDAALVSRLLTPFLAVIRSPLVGGLTTSAALQASSRILSHIEAHDLVAPPPSLAPVLADTIAAAAVCRFDPAEPATDEVVLSRISSLAAAAATGRAAGALSDASVLAAMETSLHIAGGGGRRRATDLLRASSAADLLAMVRRHASLAGTFVAAAGEPAAAAAAVGRPRCCADADAGRCGHEDAWELATDAVYDVPVGTAAAVAGAPPAGGGAAGGGGDGGGALGVSGGANGSVTADARRVSLGGDAGSGAPLPTVAFSRSAPAAPLPSTVSRPPTRTPPPPPPSGFTYSFADADRPRSAGPATFRALRSILRLASRMADPSATASTTERGLGLAILSAALTAGGGSLAAVRPLRAVLRRDASLAVVRGIGNVADPPPLIAAAWAASHLLLVSLGPAGGPLLSAVLTQAAPVYIAGVPVDAGSAPDRRDDPREAPAIPWPAREVGLEALVSLVATPGLLASAFSAYDCAPTCSDAVGPLLEALRASAARLPTDEERRRRLGEEESDDDDFAVGGSGGGDNSHGGGGGGSGRGGVGRNNRGALAYAEPDRAASLLCAEALAAAVDGVGGRLLARSVVVPVRAVSDASLVGLLDRRRAKTRTALAAQAFNTSKLSRGAVAVVNILSQWQPLGSERVATAAGNGTGVSAPSAGTSGEAGASGVDAIDAQAAAVARFFRAVPGLNKAAIGNILGEPDPLSRAALAHFTASFNFADRPFTSALRVFLESFRLPGESQKIDRVVQSFASHYHEQNTGAESGGDASGGNGSKGSGGSGGDAGGDGALSQSTRAGSGAQVAGALASADAAYVLAFAVVMLNTDQHNSSVRKKMELSDFIRNNRGINDGEDVPHAFLAEVFDSIAAVEIRMSDEAGIAALTEEHWDESLRVTPMLSLTPVTSPSSPDARAADTVLFSCLWPSAVAAALASLAASSPFETSGVQQYLESLVTVARCGSALRRTAPVDAAVSVLAGVTGLREGPLSGAILRFGGSIKAQMAAVALFGAVRVCGDWLRAAGWQAFVDVVLRLHVLCLLPSAAIDQGCGPDLVDADGNRLQASRVTPRWWPGSVARRLPPELMKRAKQRRDARRAAKRRGRGGLATANGFLTAVGGLFGAASGTFRAARAGLAEADEAFGGSDAGDGGKATAAAASLPRRPASSGDLTSTSSGGAGGTPATAVPVVNGISVIDDHSDLELFDENDLSTSESDTSAEAPVFGPRARVPAFLRLRGRDAVEARALARKSLADSEAAQSLVAEAKFLRSEALACFADALSQSAALAVTGSSVGDGEGTEERVHSPSVTSLAPPSTTAAEFVPSAAQGQEPSARAPDQLLRQATSRDSSDSSSADIGPVEAEDAAALAALLDLLPLAPPLDCIAVVGDYVPPRPGDNGRDASGGRDGGGFSLPLADGDSGDYGGAATGEEDSDSEVSFWAGGKRGVTAGDGVGTGGIGGGGGGRGGGRQSSRRRSRDEAAARDAVAAGAIDLLAELTLANEDRLVVVWPACHAAVTSIVAPARSPSGALERGAVGLMRVAARLLHRPEVQADVLRSLALFVQLPPPALASVSVPVASGVLHMVSANAACVRTTPGWHAILSLVEVCARCPPVAAATGFRALSVLLCEHGATAPSAERPPSAAPDPTILADSGGEALAPGDVGVSVETFLPLLDAVVAYTASPDMGRSVAALNLLHVLAGRVRPLADKVDQPPALHGATTASAGGVADASAATTFAAGTAATSATAGNADDEPSRAWSDFWGPLLRALAAGGRDHRGRVRNHALVQLERVASEAGAAAVQLAAADWCRAFTAVLFPLADTLAASDGMYAATLAVERDAQAVLRRGSGSGASRRPAGPSSAAAAAAAATSDGGAADGGAGGGRDAKLLSGVRGACARTRLHAADVVARTFLQHHAVIAGGLGAADFGRLWLAVLTVLRRLVGDGNGGLREHVGERLKNVVLVMASSGLLDVAGGGGGSAGGGVLWDATMAALGDWLPDVATELRAVTGGAGGGGSNAPSPPPSPPEGGEAAAPPAVTPPAVDAHREEREGDLPREQAPVAT</sequence>
<protein>
    <submittedName>
        <fullName evidence="1">Uncharacterized protein</fullName>
    </submittedName>
</protein>